<dbReference type="SUPFAM" id="SSF53850">
    <property type="entry name" value="Periplasmic binding protein-like II"/>
    <property type="match status" value="1"/>
</dbReference>
<proteinExistence type="predicted"/>
<evidence type="ECO:0000313" key="4">
    <source>
        <dbReference type="Proteomes" id="UP000309676"/>
    </source>
</evidence>
<dbReference type="AlphaFoldDB" id="A0A5R9G3G6"/>
<dbReference type="Proteomes" id="UP000309676">
    <property type="component" value="Unassembled WGS sequence"/>
</dbReference>
<dbReference type="InterPro" id="IPR050490">
    <property type="entry name" value="Bact_solute-bd_prot1"/>
</dbReference>
<name>A0A5R9G3G6_9BACL</name>
<dbReference type="Gene3D" id="3.40.190.10">
    <property type="entry name" value="Periplasmic binding protein-like II"/>
    <property type="match status" value="2"/>
</dbReference>
<sequence length="568" mass="64464">MKNRKPLYLLLTILLSFSMILAACTGGGASEEETPNPAPAGEKPSNEQPAGESPAEETKTGYDDVIDIDWYVNLSWWKYQGDWGNDMFSQYIKDNFGLNINFITPAGDGADQISAMIATGSVPDLVTVESWLDYKTKLAQGGYLVSMNELIEKYTPDFKPYEDIFGWYQEADGKTYVLPNFAYSRHAMKPGEQLEPNSGFTLRSDIYEQLGRPDISTADKFLDALERVKNEVKTYDGKPLIPLQLYEFTQNGNQSVNWLTEYFAVPYEDASGKLLNRTFQPEYWDVLKFLNEAYRRGLISQDNFTDKRDQINEKVASGRVFANLTAPQDFTQQFRTLWEADNNAKFEGFALRNYQGGDPVLTDIRGFGWLVTMVGKESKAHERIAKLLAFLNSKEGQHMAHFGWEGVTYNYNADGTITWTEEYTTTVAKNDGSQKKWGMGFDLQMDWYSVKDLFPKPEAPFDVYNAEIKKPLVQYSYDTSAVGGKPNPDHPDRNKMIELGNRLSLFWGKELPRIIMAGSEAEARAVYDETLRKMEEMGQKDLDAYGNESFQAAKEALGVEHSWPPLLK</sequence>
<feature type="chain" id="PRO_5039364616" evidence="2">
    <location>
        <begin position="23"/>
        <end position="568"/>
    </location>
</feature>
<dbReference type="InterPro" id="IPR006059">
    <property type="entry name" value="SBP"/>
</dbReference>
<dbReference type="PANTHER" id="PTHR43649:SF12">
    <property type="entry name" value="DIACETYLCHITOBIOSE BINDING PROTEIN DASA"/>
    <property type="match status" value="1"/>
</dbReference>
<evidence type="ECO:0000313" key="3">
    <source>
        <dbReference type="EMBL" id="TLS50907.1"/>
    </source>
</evidence>
<gene>
    <name evidence="3" type="ORF">FE782_17830</name>
</gene>
<dbReference type="EMBL" id="VCIW01000012">
    <property type="protein sequence ID" value="TLS50907.1"/>
    <property type="molecule type" value="Genomic_DNA"/>
</dbReference>
<evidence type="ECO:0000256" key="1">
    <source>
        <dbReference type="SAM" id="MobiDB-lite"/>
    </source>
</evidence>
<dbReference type="OrthoDB" id="353914at2"/>
<accession>A0A5R9G3G6</accession>
<evidence type="ECO:0000256" key="2">
    <source>
        <dbReference type="SAM" id="SignalP"/>
    </source>
</evidence>
<dbReference type="RefSeq" id="WP_138195593.1">
    <property type="nucleotide sequence ID" value="NZ_VCIW01000012.1"/>
</dbReference>
<comment type="caution">
    <text evidence="3">The sequence shown here is derived from an EMBL/GenBank/DDBJ whole genome shotgun (WGS) entry which is preliminary data.</text>
</comment>
<keyword evidence="2" id="KW-0732">Signal</keyword>
<feature type="region of interest" description="Disordered" evidence="1">
    <location>
        <begin position="28"/>
        <end position="58"/>
    </location>
</feature>
<feature type="signal peptide" evidence="2">
    <location>
        <begin position="1"/>
        <end position="22"/>
    </location>
</feature>
<keyword evidence="4" id="KW-1185">Reference proteome</keyword>
<protein>
    <submittedName>
        <fullName evidence="3">Extracellular solute-binding protein</fullName>
    </submittedName>
</protein>
<reference evidence="3 4" key="1">
    <citation type="submission" date="2019-05" db="EMBL/GenBank/DDBJ databases">
        <authorList>
            <person name="Narsing Rao M.P."/>
            <person name="Li W.J."/>
        </authorList>
    </citation>
    <scope>NUCLEOTIDE SEQUENCE [LARGE SCALE GENOMIC DNA]</scope>
    <source>
        <strain evidence="3 4">SYSU_K30003</strain>
    </source>
</reference>
<dbReference type="Pfam" id="PF13416">
    <property type="entry name" value="SBP_bac_8"/>
    <property type="match status" value="1"/>
</dbReference>
<dbReference type="PROSITE" id="PS51257">
    <property type="entry name" value="PROKAR_LIPOPROTEIN"/>
    <property type="match status" value="1"/>
</dbReference>
<dbReference type="PANTHER" id="PTHR43649">
    <property type="entry name" value="ARABINOSE-BINDING PROTEIN-RELATED"/>
    <property type="match status" value="1"/>
</dbReference>
<organism evidence="3 4">
    <name type="scientific">Paenibacillus antri</name>
    <dbReference type="NCBI Taxonomy" id="2582848"/>
    <lineage>
        <taxon>Bacteria</taxon>
        <taxon>Bacillati</taxon>
        <taxon>Bacillota</taxon>
        <taxon>Bacilli</taxon>
        <taxon>Bacillales</taxon>
        <taxon>Paenibacillaceae</taxon>
        <taxon>Paenibacillus</taxon>
    </lineage>
</organism>